<dbReference type="SUPFAM" id="SSF52821">
    <property type="entry name" value="Rhodanese/Cell cycle control phosphatase"/>
    <property type="match status" value="1"/>
</dbReference>
<reference evidence="2 3" key="1">
    <citation type="submission" date="2014-12" db="EMBL/GenBank/DDBJ databases">
        <title>Genome assembly of Enhygromyxa salina DSM 15201.</title>
        <authorList>
            <person name="Sharma G."/>
            <person name="Subramanian S."/>
        </authorList>
    </citation>
    <scope>NUCLEOTIDE SEQUENCE [LARGE SCALE GENOMIC DNA]</scope>
    <source>
        <strain evidence="2 3">DSM 15201</strain>
    </source>
</reference>
<dbReference type="PANTHER" id="PTHR43031">
    <property type="entry name" value="FAD-DEPENDENT OXIDOREDUCTASE"/>
    <property type="match status" value="1"/>
</dbReference>
<sequence length="103" mass="11135">MLADMPLPDGDSKLAHKLVEDGALLLDVRTQAEYAERHLDGSLLIPHTELPARIDEVLKAQGGDKSKPIVVFCRRGGRAEVAKSALLQSGFTEVTNLGSIDAW</sequence>
<gene>
    <name evidence="2" type="ORF">DB30_03629</name>
</gene>
<organism evidence="2 3">
    <name type="scientific">Enhygromyxa salina</name>
    <dbReference type="NCBI Taxonomy" id="215803"/>
    <lineage>
        <taxon>Bacteria</taxon>
        <taxon>Pseudomonadati</taxon>
        <taxon>Myxococcota</taxon>
        <taxon>Polyangia</taxon>
        <taxon>Nannocystales</taxon>
        <taxon>Nannocystaceae</taxon>
        <taxon>Enhygromyxa</taxon>
    </lineage>
</organism>
<dbReference type="Gene3D" id="3.40.250.10">
    <property type="entry name" value="Rhodanese-like domain"/>
    <property type="match status" value="1"/>
</dbReference>
<evidence type="ECO:0000313" key="3">
    <source>
        <dbReference type="Proteomes" id="UP000031599"/>
    </source>
</evidence>
<dbReference type="InterPro" id="IPR036873">
    <property type="entry name" value="Rhodanese-like_dom_sf"/>
</dbReference>
<dbReference type="CDD" id="cd00158">
    <property type="entry name" value="RHOD"/>
    <property type="match status" value="1"/>
</dbReference>
<dbReference type="PANTHER" id="PTHR43031:SF1">
    <property type="entry name" value="PYRIDINE NUCLEOTIDE-DISULPHIDE OXIDOREDUCTASE"/>
    <property type="match status" value="1"/>
</dbReference>
<accession>A0A0C2DB19</accession>
<dbReference type="Pfam" id="PF00581">
    <property type="entry name" value="Rhodanese"/>
    <property type="match status" value="1"/>
</dbReference>
<dbReference type="AlphaFoldDB" id="A0A0C2DB19"/>
<dbReference type="PROSITE" id="PS50206">
    <property type="entry name" value="RHODANESE_3"/>
    <property type="match status" value="1"/>
</dbReference>
<proteinExistence type="predicted"/>
<name>A0A0C2DB19_9BACT</name>
<dbReference type="EMBL" id="JMCC02000029">
    <property type="protein sequence ID" value="KIG17032.1"/>
    <property type="molecule type" value="Genomic_DNA"/>
</dbReference>
<evidence type="ECO:0000313" key="2">
    <source>
        <dbReference type="EMBL" id="KIG17032.1"/>
    </source>
</evidence>
<protein>
    <submittedName>
        <fullName evidence="2">Phage shock protein E</fullName>
    </submittedName>
</protein>
<dbReference type="SMART" id="SM00450">
    <property type="entry name" value="RHOD"/>
    <property type="match status" value="1"/>
</dbReference>
<evidence type="ECO:0000259" key="1">
    <source>
        <dbReference type="PROSITE" id="PS50206"/>
    </source>
</evidence>
<comment type="caution">
    <text evidence="2">The sequence shown here is derived from an EMBL/GenBank/DDBJ whole genome shotgun (WGS) entry which is preliminary data.</text>
</comment>
<dbReference type="Proteomes" id="UP000031599">
    <property type="component" value="Unassembled WGS sequence"/>
</dbReference>
<feature type="domain" description="Rhodanese" evidence="1">
    <location>
        <begin position="19"/>
        <end position="103"/>
    </location>
</feature>
<dbReference type="InterPro" id="IPR001763">
    <property type="entry name" value="Rhodanese-like_dom"/>
</dbReference>
<dbReference type="InterPro" id="IPR050229">
    <property type="entry name" value="GlpE_sulfurtransferase"/>
</dbReference>